<keyword evidence="1" id="KW-0812">Transmembrane</keyword>
<accession>A0A4Q1CKE9</accession>
<keyword evidence="1" id="KW-1133">Transmembrane helix</keyword>
<feature type="transmembrane region" description="Helical" evidence="1">
    <location>
        <begin position="91"/>
        <end position="112"/>
    </location>
</feature>
<evidence type="ECO:0000313" key="3">
    <source>
        <dbReference type="Proteomes" id="UP000290204"/>
    </source>
</evidence>
<organism evidence="2 3">
    <name type="scientific">Lacibacter luteus</name>
    <dbReference type="NCBI Taxonomy" id="2508719"/>
    <lineage>
        <taxon>Bacteria</taxon>
        <taxon>Pseudomonadati</taxon>
        <taxon>Bacteroidota</taxon>
        <taxon>Chitinophagia</taxon>
        <taxon>Chitinophagales</taxon>
        <taxon>Chitinophagaceae</taxon>
        <taxon>Lacibacter</taxon>
    </lineage>
</organism>
<dbReference type="EMBL" id="SDHW01000002">
    <property type="protein sequence ID" value="RXK60854.1"/>
    <property type="molecule type" value="Genomic_DNA"/>
</dbReference>
<keyword evidence="1" id="KW-0472">Membrane</keyword>
<keyword evidence="3" id="KW-1185">Reference proteome</keyword>
<dbReference type="PANTHER" id="PTHR37692">
    <property type="entry name" value="HYPOTHETICAL MEMBRANE SPANNING PROTEIN"/>
    <property type="match status" value="1"/>
</dbReference>
<evidence type="ECO:0000313" key="2">
    <source>
        <dbReference type="EMBL" id="RXK60854.1"/>
    </source>
</evidence>
<feature type="transmembrane region" description="Helical" evidence="1">
    <location>
        <begin position="171"/>
        <end position="190"/>
    </location>
</feature>
<name>A0A4Q1CKE9_9BACT</name>
<dbReference type="OrthoDB" id="9811380at2"/>
<dbReference type="Pfam" id="PF04238">
    <property type="entry name" value="DUF420"/>
    <property type="match status" value="1"/>
</dbReference>
<sequence length="191" mass="21928">MSSYREHRRGKALPPAIEKNDKLAYILIFLVSIIVFVAVAFLSRIEVNVNLGFDKHIFARLNALINTFVALFLLGALFAVKDKRYRTHKKLMMWAIGFSVVFLVSYICHHLFTGETSYGGSGLIKLVYYFILITHIVLAGIILPFILFTAYRGLTAEFHKHKKLARITWPLWFYVAVTGVIVYIMISPYYS</sequence>
<dbReference type="InterPro" id="IPR007352">
    <property type="entry name" value="DUF420"/>
</dbReference>
<evidence type="ECO:0000256" key="1">
    <source>
        <dbReference type="SAM" id="Phobius"/>
    </source>
</evidence>
<protein>
    <submittedName>
        <fullName evidence="2">DUF420 domain-containing protein</fullName>
    </submittedName>
</protein>
<dbReference type="AlphaFoldDB" id="A0A4Q1CKE9"/>
<dbReference type="RefSeq" id="WP_129130815.1">
    <property type="nucleotide sequence ID" value="NZ_SDHW01000002.1"/>
</dbReference>
<feature type="transmembrane region" description="Helical" evidence="1">
    <location>
        <begin position="127"/>
        <end position="151"/>
    </location>
</feature>
<feature type="transmembrane region" description="Helical" evidence="1">
    <location>
        <begin position="23"/>
        <end position="45"/>
    </location>
</feature>
<comment type="caution">
    <text evidence="2">The sequence shown here is derived from an EMBL/GenBank/DDBJ whole genome shotgun (WGS) entry which is preliminary data.</text>
</comment>
<dbReference type="PANTHER" id="PTHR37692:SF1">
    <property type="entry name" value="DUF420 DOMAIN-CONTAINING PROTEIN"/>
    <property type="match status" value="1"/>
</dbReference>
<proteinExistence type="predicted"/>
<feature type="transmembrane region" description="Helical" evidence="1">
    <location>
        <begin position="57"/>
        <end position="79"/>
    </location>
</feature>
<dbReference type="Proteomes" id="UP000290204">
    <property type="component" value="Unassembled WGS sequence"/>
</dbReference>
<gene>
    <name evidence="2" type="ORF">ESA94_10360</name>
</gene>
<reference evidence="2 3" key="1">
    <citation type="submission" date="2019-01" db="EMBL/GenBank/DDBJ databases">
        <title>Lacibacter sp. strain TTM-7.</title>
        <authorList>
            <person name="Chen W.-M."/>
        </authorList>
    </citation>
    <scope>NUCLEOTIDE SEQUENCE [LARGE SCALE GENOMIC DNA]</scope>
    <source>
        <strain evidence="2 3">TTM-7</strain>
    </source>
</reference>